<comment type="caution">
    <text evidence="4">The sequence shown here is derived from an EMBL/GenBank/DDBJ whole genome shotgun (WGS) entry which is preliminary data.</text>
</comment>
<reference evidence="4 5" key="1">
    <citation type="submission" date="2016-01" db="EMBL/GenBank/DDBJ databases">
        <title>The new phylogeny of the genus Mycobacterium.</title>
        <authorList>
            <person name="Tarcisio F."/>
            <person name="Conor M."/>
            <person name="Antonella G."/>
            <person name="Elisabetta G."/>
            <person name="Giulia F.S."/>
            <person name="Sara T."/>
            <person name="Anna F."/>
            <person name="Clotilde B."/>
            <person name="Roberto B."/>
            <person name="Veronica D.S."/>
            <person name="Fabio R."/>
            <person name="Monica P."/>
            <person name="Olivier J."/>
            <person name="Enrico T."/>
            <person name="Nicola S."/>
        </authorList>
    </citation>
    <scope>NUCLEOTIDE SEQUENCE [LARGE SCALE GENOMIC DNA]</scope>
    <source>
        <strain evidence="4 5">DSM 44572</strain>
    </source>
</reference>
<evidence type="ECO:0000313" key="5">
    <source>
        <dbReference type="Proteomes" id="UP000193529"/>
    </source>
</evidence>
<dbReference type="InterPro" id="IPR040442">
    <property type="entry name" value="Pyrv_kinase-like_dom_sf"/>
</dbReference>
<comment type="cofactor">
    <cofactor evidence="1">
        <name>Mg(2+)</name>
        <dbReference type="ChEBI" id="CHEBI:18420"/>
    </cofactor>
</comment>
<evidence type="ECO:0000256" key="3">
    <source>
        <dbReference type="ARBA" id="ARBA00022842"/>
    </source>
</evidence>
<keyword evidence="3" id="KW-0460">Magnesium</keyword>
<protein>
    <submittedName>
        <fullName evidence="4">Uncharacterized protein</fullName>
    </submittedName>
</protein>
<dbReference type="GO" id="GO:0003824">
    <property type="term" value="F:catalytic activity"/>
    <property type="evidence" value="ECO:0007669"/>
    <property type="project" value="InterPro"/>
</dbReference>
<gene>
    <name evidence="4" type="ORF">AWC19_13630</name>
</gene>
<accession>A0A1X1ZFA9</accession>
<proteinExistence type="predicted"/>
<dbReference type="Gene3D" id="3.20.20.60">
    <property type="entry name" value="Phosphoenolpyruvate-binding domains"/>
    <property type="match status" value="1"/>
</dbReference>
<dbReference type="Proteomes" id="UP000193529">
    <property type="component" value="Unassembled WGS sequence"/>
</dbReference>
<keyword evidence="5" id="KW-1185">Reference proteome</keyword>
<dbReference type="STRING" id="153971.AWC19_13630"/>
<name>A0A1X1ZFA9_9MYCO</name>
<dbReference type="AlphaFoldDB" id="A0A1X1ZFA9"/>
<dbReference type="PANTHER" id="PTHR32308">
    <property type="entry name" value="LYASE BETA SUBUNIT, PUTATIVE (AFU_ORTHOLOGUE AFUA_4G13030)-RELATED"/>
    <property type="match status" value="1"/>
</dbReference>
<sequence>MAYMGGMVSRNGDPALSIGFEWTREMQETSYIRQKVLLDVRSAGVQWPVSGNWNPVDDLEGLEKFAIQSRQIGYVGLTCMPVAEHVEVINRVFTPSQEEVDYWAEIVPIVDAAKTDVVVGGQVLPPNKAKWGRRRLQLAAYYGLVPSEDRARLTAEHVGGLTTHVRALVQPATGSVDGPGSTPTNGT</sequence>
<dbReference type="GO" id="GO:0000287">
    <property type="term" value="F:magnesium ion binding"/>
    <property type="evidence" value="ECO:0007669"/>
    <property type="project" value="TreeGrafter"/>
</dbReference>
<dbReference type="EMBL" id="LQPJ01000116">
    <property type="protein sequence ID" value="ORW21985.1"/>
    <property type="molecule type" value="Genomic_DNA"/>
</dbReference>
<evidence type="ECO:0000256" key="1">
    <source>
        <dbReference type="ARBA" id="ARBA00001946"/>
    </source>
</evidence>
<keyword evidence="2" id="KW-0479">Metal-binding</keyword>
<organism evidence="4 5">
    <name type="scientific">Mycobacterium palustre</name>
    <dbReference type="NCBI Taxonomy" id="153971"/>
    <lineage>
        <taxon>Bacteria</taxon>
        <taxon>Bacillati</taxon>
        <taxon>Actinomycetota</taxon>
        <taxon>Actinomycetes</taxon>
        <taxon>Mycobacteriales</taxon>
        <taxon>Mycobacteriaceae</taxon>
        <taxon>Mycobacterium</taxon>
        <taxon>Mycobacterium simiae complex</taxon>
    </lineage>
</organism>
<dbReference type="GO" id="GO:0006107">
    <property type="term" value="P:oxaloacetate metabolic process"/>
    <property type="evidence" value="ECO:0007669"/>
    <property type="project" value="TreeGrafter"/>
</dbReference>
<dbReference type="InterPro" id="IPR015813">
    <property type="entry name" value="Pyrv/PenolPyrv_kinase-like_dom"/>
</dbReference>
<evidence type="ECO:0000256" key="2">
    <source>
        <dbReference type="ARBA" id="ARBA00022723"/>
    </source>
</evidence>
<evidence type="ECO:0000313" key="4">
    <source>
        <dbReference type="EMBL" id="ORW21985.1"/>
    </source>
</evidence>
<dbReference type="SUPFAM" id="SSF51621">
    <property type="entry name" value="Phosphoenolpyruvate/pyruvate domain"/>
    <property type="match status" value="1"/>
</dbReference>
<dbReference type="PANTHER" id="PTHR32308:SF10">
    <property type="entry name" value="CITRATE LYASE SUBUNIT BETA"/>
    <property type="match status" value="1"/>
</dbReference>